<evidence type="ECO:0000256" key="1">
    <source>
        <dbReference type="ARBA" id="ARBA00022676"/>
    </source>
</evidence>
<keyword evidence="1" id="KW-0328">Glycosyltransferase</keyword>
<gene>
    <name evidence="4" type="ORF">ETU37_05465</name>
</gene>
<dbReference type="PANTHER" id="PTHR45947">
    <property type="entry name" value="SULFOQUINOVOSYL TRANSFERASE SQD2"/>
    <property type="match status" value="1"/>
</dbReference>
<evidence type="ECO:0000313" key="5">
    <source>
        <dbReference type="Proteomes" id="UP000291189"/>
    </source>
</evidence>
<protein>
    <submittedName>
        <fullName evidence="4">Glycosyltransferase</fullName>
    </submittedName>
</protein>
<evidence type="ECO:0000259" key="3">
    <source>
        <dbReference type="Pfam" id="PF13439"/>
    </source>
</evidence>
<sequence>MTRVVIVQELLAQYRVPFYERLREQLNRADVQLDLVHGRASGQRAMRGDEAHLDWATTVRSIQLPVGRRRAAVWQPALKQALASDLTIVEHANRQLLNYPLLLTSKVARKPHVAFWGHGANLQSSRPDSFEERFKAASARWPDWWFAYTEGSAERVRRAGFPSDRVTVVQNAIDTSDYAVNGIERSPRRCVYVGSLHEHKRLDFLLETAALVAERVDGFELLVVGDGPDRARVEQTARQARWLTYRGALFGKAKAEAVSSSSLTLMPGLVGLGVLDSFASGSPMVTTRIPWHSPEFEYLEDGRNGLVLPGEASAADFAMAVADLLLDPSRLSALREGAIASSRMFSVDEMADRFTGGILNALGSARG</sequence>
<dbReference type="OrthoDB" id="3646807at2"/>
<dbReference type="CDD" id="cd03801">
    <property type="entry name" value="GT4_PimA-like"/>
    <property type="match status" value="1"/>
</dbReference>
<dbReference type="EMBL" id="SDPU01000014">
    <property type="protein sequence ID" value="RYU13690.1"/>
    <property type="molecule type" value="Genomic_DNA"/>
</dbReference>
<keyword evidence="5" id="KW-1185">Reference proteome</keyword>
<evidence type="ECO:0000256" key="2">
    <source>
        <dbReference type="ARBA" id="ARBA00022679"/>
    </source>
</evidence>
<reference evidence="4 5" key="1">
    <citation type="submission" date="2019-01" db="EMBL/GenBank/DDBJ databases">
        <title>Nocardioides guangzhouensis sp. nov., an actinobacterium isolated from soil.</title>
        <authorList>
            <person name="Fu Y."/>
            <person name="Cai Y."/>
            <person name="Lin Z."/>
            <person name="Chen P."/>
        </authorList>
    </citation>
    <scope>NUCLEOTIDE SEQUENCE [LARGE SCALE GENOMIC DNA]</scope>
    <source>
        <strain evidence="4 5">NBRC 105384</strain>
    </source>
</reference>
<dbReference type="InterPro" id="IPR028098">
    <property type="entry name" value="Glyco_trans_4-like_N"/>
</dbReference>
<feature type="domain" description="Glycosyltransferase subfamily 4-like N-terminal" evidence="3">
    <location>
        <begin position="21"/>
        <end position="176"/>
    </location>
</feature>
<dbReference type="Proteomes" id="UP000291189">
    <property type="component" value="Unassembled WGS sequence"/>
</dbReference>
<organism evidence="4 5">
    <name type="scientific">Nocardioides iriomotensis</name>
    <dbReference type="NCBI Taxonomy" id="715784"/>
    <lineage>
        <taxon>Bacteria</taxon>
        <taxon>Bacillati</taxon>
        <taxon>Actinomycetota</taxon>
        <taxon>Actinomycetes</taxon>
        <taxon>Propionibacteriales</taxon>
        <taxon>Nocardioidaceae</taxon>
        <taxon>Nocardioides</taxon>
    </lineage>
</organism>
<proteinExistence type="predicted"/>
<dbReference type="SUPFAM" id="SSF53756">
    <property type="entry name" value="UDP-Glycosyltransferase/glycogen phosphorylase"/>
    <property type="match status" value="1"/>
</dbReference>
<name>A0A4Q5J4X2_9ACTN</name>
<dbReference type="GO" id="GO:1901137">
    <property type="term" value="P:carbohydrate derivative biosynthetic process"/>
    <property type="evidence" value="ECO:0007669"/>
    <property type="project" value="UniProtKB-ARBA"/>
</dbReference>
<evidence type="ECO:0000313" key="4">
    <source>
        <dbReference type="EMBL" id="RYU13690.1"/>
    </source>
</evidence>
<dbReference type="PANTHER" id="PTHR45947:SF3">
    <property type="entry name" value="SULFOQUINOVOSYL TRANSFERASE SQD2"/>
    <property type="match status" value="1"/>
</dbReference>
<dbReference type="Pfam" id="PF13439">
    <property type="entry name" value="Glyco_transf_4"/>
    <property type="match status" value="1"/>
</dbReference>
<dbReference type="Pfam" id="PF13692">
    <property type="entry name" value="Glyco_trans_1_4"/>
    <property type="match status" value="1"/>
</dbReference>
<accession>A0A4Q5J4X2</accession>
<dbReference type="InterPro" id="IPR050194">
    <property type="entry name" value="Glycosyltransferase_grp1"/>
</dbReference>
<comment type="caution">
    <text evidence="4">The sequence shown here is derived from an EMBL/GenBank/DDBJ whole genome shotgun (WGS) entry which is preliminary data.</text>
</comment>
<keyword evidence="2 4" id="KW-0808">Transferase</keyword>
<dbReference type="GO" id="GO:0016757">
    <property type="term" value="F:glycosyltransferase activity"/>
    <property type="evidence" value="ECO:0007669"/>
    <property type="project" value="UniProtKB-KW"/>
</dbReference>
<dbReference type="Gene3D" id="3.40.50.2000">
    <property type="entry name" value="Glycogen Phosphorylase B"/>
    <property type="match status" value="2"/>
</dbReference>
<dbReference type="AlphaFoldDB" id="A0A4Q5J4X2"/>